<evidence type="ECO:0000259" key="4">
    <source>
        <dbReference type="PROSITE" id="PS50887"/>
    </source>
</evidence>
<evidence type="ECO:0000256" key="2">
    <source>
        <dbReference type="ARBA" id="ARBA00034247"/>
    </source>
</evidence>
<dbReference type="GO" id="GO:0043709">
    <property type="term" value="P:cell adhesion involved in single-species biofilm formation"/>
    <property type="evidence" value="ECO:0007669"/>
    <property type="project" value="TreeGrafter"/>
</dbReference>
<dbReference type="InterPro" id="IPR050469">
    <property type="entry name" value="Diguanylate_Cyclase"/>
</dbReference>
<keyword evidence="3" id="KW-0472">Membrane</keyword>
<dbReference type="Gene3D" id="3.30.70.270">
    <property type="match status" value="1"/>
</dbReference>
<evidence type="ECO:0000313" key="5">
    <source>
        <dbReference type="EMBL" id="SDH12932.1"/>
    </source>
</evidence>
<dbReference type="EMBL" id="FNCS01000023">
    <property type="protein sequence ID" value="SDH12932.1"/>
    <property type="molecule type" value="Genomic_DNA"/>
</dbReference>
<protein>
    <recommendedName>
        <fullName evidence="1">diguanylate cyclase</fullName>
        <ecNumber evidence="1">2.7.7.65</ecNumber>
    </recommendedName>
</protein>
<dbReference type="PANTHER" id="PTHR45138:SF9">
    <property type="entry name" value="DIGUANYLATE CYCLASE DGCM-RELATED"/>
    <property type="match status" value="1"/>
</dbReference>
<feature type="transmembrane region" description="Helical" evidence="3">
    <location>
        <begin position="20"/>
        <end position="37"/>
    </location>
</feature>
<dbReference type="AlphaFoldDB" id="A0A1G7ZW86"/>
<reference evidence="5 6" key="1">
    <citation type="submission" date="2016-10" db="EMBL/GenBank/DDBJ databases">
        <authorList>
            <person name="de Groot N.N."/>
        </authorList>
    </citation>
    <scope>NUCLEOTIDE SEQUENCE [LARGE SCALE GENOMIC DNA]</scope>
    <source>
        <strain evidence="5 6">CGMCC 1.10267</strain>
    </source>
</reference>
<dbReference type="Gene3D" id="3.30.450.40">
    <property type="match status" value="1"/>
</dbReference>
<accession>A0A1G7ZW86</accession>
<evidence type="ECO:0000313" key="6">
    <source>
        <dbReference type="Proteomes" id="UP000199495"/>
    </source>
</evidence>
<dbReference type="InterPro" id="IPR043128">
    <property type="entry name" value="Rev_trsase/Diguanyl_cyclase"/>
</dbReference>
<evidence type="ECO:0000256" key="1">
    <source>
        <dbReference type="ARBA" id="ARBA00012528"/>
    </source>
</evidence>
<dbReference type="EC" id="2.7.7.65" evidence="1"/>
<evidence type="ECO:0000256" key="3">
    <source>
        <dbReference type="SAM" id="Phobius"/>
    </source>
</evidence>
<keyword evidence="3" id="KW-1133">Transmembrane helix</keyword>
<comment type="catalytic activity">
    <reaction evidence="2">
        <text>2 GTP = 3',3'-c-di-GMP + 2 diphosphate</text>
        <dbReference type="Rhea" id="RHEA:24898"/>
        <dbReference type="ChEBI" id="CHEBI:33019"/>
        <dbReference type="ChEBI" id="CHEBI:37565"/>
        <dbReference type="ChEBI" id="CHEBI:58805"/>
        <dbReference type="EC" id="2.7.7.65"/>
    </reaction>
</comment>
<sequence>MNAPEFHAPGTLSHRKIRGAALIIAAAATLMLAFQVVGQWTHDSPFAGVIFWAEVAAEITVVVTIAMAAPLALREMRGRRQLATTAIEARRQVEMLLKMTDMLQSAMCYADANAVLRATAGQLLPGFGGALYVFNNSGDRLDLSIAWDWPEDSQPADTVSPSHCWALKRGKPHVNQAGPGALRCEHHDQSVVVFEIPMMARAEIYGLFNVQASGPDAEARLSGVAPLAGAIADAMSLALSNIALREKLRTQALRDPLTGLYNRRYMEDVLERYANLAKRNDSPLTAIMIDLDHFKRLNDEHGHALGDSVLSGVAAAIVGAIRPCDIACRYGGEELVVLLPDCALIEGVAKAEMIRARIESLSENYGTRITASFGVATISETSAKAGDLLADADAALYRAKQEGRNRVGTAPPRSSGVVGLNLAAAAE</sequence>
<dbReference type="Pfam" id="PF00990">
    <property type="entry name" value="GGDEF"/>
    <property type="match status" value="1"/>
</dbReference>
<dbReference type="FunFam" id="3.30.70.270:FF:000001">
    <property type="entry name" value="Diguanylate cyclase domain protein"/>
    <property type="match status" value="1"/>
</dbReference>
<dbReference type="InterPro" id="IPR000160">
    <property type="entry name" value="GGDEF_dom"/>
</dbReference>
<dbReference type="PANTHER" id="PTHR45138">
    <property type="entry name" value="REGULATORY COMPONENTS OF SENSORY TRANSDUCTION SYSTEM"/>
    <property type="match status" value="1"/>
</dbReference>
<dbReference type="PROSITE" id="PS50887">
    <property type="entry name" value="GGDEF"/>
    <property type="match status" value="1"/>
</dbReference>
<dbReference type="SMART" id="SM00267">
    <property type="entry name" value="GGDEF"/>
    <property type="match status" value="1"/>
</dbReference>
<dbReference type="SUPFAM" id="SSF55073">
    <property type="entry name" value="Nucleotide cyclase"/>
    <property type="match status" value="1"/>
</dbReference>
<gene>
    <name evidence="5" type="ORF">SAMN04487974_12332</name>
</gene>
<dbReference type="RefSeq" id="WP_090599456.1">
    <property type="nucleotide sequence ID" value="NZ_FNCS01000023.1"/>
</dbReference>
<dbReference type="NCBIfam" id="TIGR00254">
    <property type="entry name" value="GGDEF"/>
    <property type="match status" value="1"/>
</dbReference>
<dbReference type="GO" id="GO:0005886">
    <property type="term" value="C:plasma membrane"/>
    <property type="evidence" value="ECO:0007669"/>
    <property type="project" value="TreeGrafter"/>
</dbReference>
<organism evidence="5 6">
    <name type="scientific">Pelagibacterium luteolum</name>
    <dbReference type="NCBI Taxonomy" id="440168"/>
    <lineage>
        <taxon>Bacteria</taxon>
        <taxon>Pseudomonadati</taxon>
        <taxon>Pseudomonadota</taxon>
        <taxon>Alphaproteobacteria</taxon>
        <taxon>Hyphomicrobiales</taxon>
        <taxon>Devosiaceae</taxon>
        <taxon>Pelagibacterium</taxon>
    </lineage>
</organism>
<dbReference type="GO" id="GO:0052621">
    <property type="term" value="F:diguanylate cyclase activity"/>
    <property type="evidence" value="ECO:0007669"/>
    <property type="project" value="UniProtKB-EC"/>
</dbReference>
<keyword evidence="6" id="KW-1185">Reference proteome</keyword>
<keyword evidence="3" id="KW-0812">Transmembrane</keyword>
<name>A0A1G7ZW86_9HYPH</name>
<feature type="transmembrane region" description="Helical" evidence="3">
    <location>
        <begin position="49"/>
        <end position="73"/>
    </location>
</feature>
<feature type="domain" description="GGDEF" evidence="4">
    <location>
        <begin position="282"/>
        <end position="412"/>
    </location>
</feature>
<dbReference type="Proteomes" id="UP000199495">
    <property type="component" value="Unassembled WGS sequence"/>
</dbReference>
<dbReference type="STRING" id="440168.SAMN04487974_12332"/>
<dbReference type="CDD" id="cd01949">
    <property type="entry name" value="GGDEF"/>
    <property type="match status" value="1"/>
</dbReference>
<dbReference type="GO" id="GO:1902201">
    <property type="term" value="P:negative regulation of bacterial-type flagellum-dependent cell motility"/>
    <property type="evidence" value="ECO:0007669"/>
    <property type="project" value="TreeGrafter"/>
</dbReference>
<dbReference type="InterPro" id="IPR029787">
    <property type="entry name" value="Nucleotide_cyclase"/>
</dbReference>
<dbReference type="InterPro" id="IPR029016">
    <property type="entry name" value="GAF-like_dom_sf"/>
</dbReference>
<proteinExistence type="predicted"/>
<dbReference type="OrthoDB" id="9812260at2"/>